<dbReference type="GO" id="GO:0016614">
    <property type="term" value="F:oxidoreductase activity, acting on CH-OH group of donors"/>
    <property type="evidence" value="ECO:0007669"/>
    <property type="project" value="InterPro"/>
</dbReference>
<evidence type="ECO:0000259" key="6">
    <source>
        <dbReference type="PROSITE" id="PS00624"/>
    </source>
</evidence>
<evidence type="ECO:0000313" key="8">
    <source>
        <dbReference type="Proteomes" id="UP000288859"/>
    </source>
</evidence>
<evidence type="ECO:0000313" key="7">
    <source>
        <dbReference type="EMBL" id="RVX70642.1"/>
    </source>
</evidence>
<name>A0A438N4N8_EXOME</name>
<dbReference type="InterPro" id="IPR002938">
    <property type="entry name" value="FAD-bd"/>
</dbReference>
<dbReference type="InterPro" id="IPR012132">
    <property type="entry name" value="GMC_OxRdtase"/>
</dbReference>
<dbReference type="Pfam" id="PF01494">
    <property type="entry name" value="FAD_binding_3"/>
    <property type="match status" value="1"/>
</dbReference>
<evidence type="ECO:0000256" key="1">
    <source>
        <dbReference type="ARBA" id="ARBA00010790"/>
    </source>
</evidence>
<keyword evidence="2" id="KW-0285">Flavoprotein</keyword>
<dbReference type="InterPro" id="IPR021858">
    <property type="entry name" value="Fun_TF"/>
</dbReference>
<keyword evidence="3" id="KW-0274">FAD</keyword>
<keyword evidence="4" id="KW-0560">Oxidoreductase</keyword>
<protein>
    <recommendedName>
        <fullName evidence="6">Glucose-methanol-choline oxidoreductase N-terminal domain-containing protein</fullName>
    </recommendedName>
</protein>
<dbReference type="InterPro" id="IPR007867">
    <property type="entry name" value="GMC_OxRtase_C"/>
</dbReference>
<feature type="compositionally biased region" description="Basic residues" evidence="5">
    <location>
        <begin position="593"/>
        <end position="604"/>
    </location>
</feature>
<proteinExistence type="inferred from homology"/>
<accession>A0A438N4N8</accession>
<dbReference type="Gene3D" id="3.50.50.60">
    <property type="entry name" value="FAD/NAD(P)-binding domain"/>
    <property type="match status" value="2"/>
</dbReference>
<sequence length="1513" mass="169737">MSIVDTLSDSDTSRYDYVIIGGGTAGCVIASRLSGYLPNKTILLIEAGPSDVGDNRALVLKDRNDMLGTDLDFGYTTVEQAKGNSHIRHSRAKILGGCSSHNDMVSLRTPEYDAYTWEKLGCKGWSFEVFQRLQDQLRLSTYPGAHPRDRNQLNKDWIKSANRALGLPFSPDFNGAISSAQGLGDGVGWTPLSYNPDNGWRSSASVAYIHPILRGEEKRPNLTILTNAWVSRINTRGEVATSVDVATKNGSRYQINARNEIVLCAGAIDTPRLMLLSGLGGREHLESVDIPVVADIPGVGENLQDHPCTVVVYELHKPVPSQTATHSDALMFFRQKPFNWAGDDGKIPDTLIHLWQLDFCDDTTRIGYERPKNPFCMLPVCLRTQTRGRVYLKSNNAQELPALDFKYFEDEHGYDAEILVGGIKAARKMAESEPLKNWIQREVAPGPGVTSDDDLDEYARKVGHTIYHPACTAKMGDVENDAMAVVDPQLKVRGFKNLRIADASVFPTMITVNLMLTVLAVGERAAELIAEEAGWTGKASEICGGYPRDLQWLTGVKSRGKEKGLCLGPSSPNRQWHPTTPTTANQPFVFKQGKPRKTRQKKAQKISEPSPPRSTYQKNWSTSPQSDDWQPFTPTVIEKEQSPVTVDQIESPSWPETSTTSDDLESNFEKGPNPSDSSTCLPIDPADDAYDVSLIPLEPDPSMDGLDLDVYELYDESEYQDQIPCRPGLLLPSLESSALLTWYNEELCTLPLTSDFHANPFRLSSTLSQGPTYLVHAVLALSMQHVFRVKAGLQGEHFEQQLISYKQSATQLCNQALLSAFEKVDSSVIDTILILFAHDTLFSAVGPWKDRLSGAYNKIEMVGGPLRLATSSRRLRAQLAMFVWWDCSIALVSRSECVFPSAYYDLVLANDNDSMWSIFTVSGVPRELFQYCRELAHLASEKEQIAGLRYARFDTTRVLEIESCIRGYTEGESESPSIADSEELVQHWHDICNAGNAWKYALLLYISRVFKWDRSSDSRLPEITSLARLVLDSVRCCRPDSPLQKQLLFPVFLAGSECVDSYSREFVESYCEGWYQKIRYNMFREGLSVLKQIWSCKDDEANQFGLILTLSLIHHDLYSPETITVFDSRQRDTPDAANSSGVVLTPNGLRILDQLGVLPRFAHLCWLSDYRTYKNDRGETLRKTLIANERLYGYKNHRVWRRVLLQTLLEMVEEKGVTICWGAKFDRVLDEGVQGVRFLVNGEENLAGMLMGADGIYSSVRRYIHPHVQPEYTGVMGVLSHIQWDAVPWSSADHERACTIQGKPGALVLMPEDREGKVIMVATQAKMEDRSREEWLEMANDKAGMARFFQRGYEDWGPTGRRVIDAVCQSPETMYLWPFLRMARLDRWASDKGLVVILGDAAHALPPSSGQGVSQTLEDVDTLSRLLKAQPRNLIGTLGFWQRIRQDRIDAVFNWATNVTNVQRAPQADRDLLVQQGKAKDADTTQGFDDMAWLYRSNVDEEIESWIRSEASD</sequence>
<evidence type="ECO:0000256" key="5">
    <source>
        <dbReference type="SAM" id="MobiDB-lite"/>
    </source>
</evidence>
<dbReference type="GO" id="GO:0071949">
    <property type="term" value="F:FAD binding"/>
    <property type="evidence" value="ECO:0007669"/>
    <property type="project" value="InterPro"/>
</dbReference>
<dbReference type="EMBL" id="NAJM01000022">
    <property type="protein sequence ID" value="RVX70642.1"/>
    <property type="molecule type" value="Genomic_DNA"/>
</dbReference>
<dbReference type="Pfam" id="PF05199">
    <property type="entry name" value="GMC_oxred_C"/>
    <property type="match status" value="1"/>
</dbReference>
<reference evidence="7 8" key="1">
    <citation type="submission" date="2017-03" db="EMBL/GenBank/DDBJ databases">
        <title>Genomes of endolithic fungi from Antarctica.</title>
        <authorList>
            <person name="Coleine C."/>
            <person name="Masonjones S."/>
            <person name="Stajich J.E."/>
        </authorList>
    </citation>
    <scope>NUCLEOTIDE SEQUENCE [LARGE SCALE GENOMIC DNA]</scope>
    <source>
        <strain evidence="7 8">CCFEE 6314</strain>
    </source>
</reference>
<dbReference type="SUPFAM" id="SSF54373">
    <property type="entry name" value="FAD-linked reductases, C-terminal domain"/>
    <property type="match status" value="1"/>
</dbReference>
<dbReference type="Proteomes" id="UP000288859">
    <property type="component" value="Unassembled WGS sequence"/>
</dbReference>
<dbReference type="VEuPathDB" id="FungiDB:PV10_09017"/>
<organism evidence="7 8">
    <name type="scientific">Exophiala mesophila</name>
    <name type="common">Black yeast-like fungus</name>
    <dbReference type="NCBI Taxonomy" id="212818"/>
    <lineage>
        <taxon>Eukaryota</taxon>
        <taxon>Fungi</taxon>
        <taxon>Dikarya</taxon>
        <taxon>Ascomycota</taxon>
        <taxon>Pezizomycotina</taxon>
        <taxon>Eurotiomycetes</taxon>
        <taxon>Chaetothyriomycetidae</taxon>
        <taxon>Chaetothyriales</taxon>
        <taxon>Herpotrichiellaceae</taxon>
        <taxon>Exophiala</taxon>
    </lineage>
</organism>
<dbReference type="OrthoDB" id="4113253at2759"/>
<evidence type="ECO:0000256" key="2">
    <source>
        <dbReference type="ARBA" id="ARBA00022630"/>
    </source>
</evidence>
<dbReference type="VEuPathDB" id="FungiDB:PV10_05688"/>
<feature type="compositionally biased region" description="Polar residues" evidence="5">
    <location>
        <begin position="613"/>
        <end position="628"/>
    </location>
</feature>
<evidence type="ECO:0000256" key="4">
    <source>
        <dbReference type="ARBA" id="ARBA00023002"/>
    </source>
</evidence>
<feature type="compositionally biased region" description="Low complexity" evidence="5">
    <location>
        <begin position="650"/>
        <end position="661"/>
    </location>
</feature>
<comment type="caution">
    <text evidence="7">The sequence shown here is derived from an EMBL/GenBank/DDBJ whole genome shotgun (WGS) entry which is preliminary data.</text>
</comment>
<dbReference type="SUPFAM" id="SSF51905">
    <property type="entry name" value="FAD/NAD(P)-binding domain"/>
    <property type="match status" value="2"/>
</dbReference>
<dbReference type="VEuPathDB" id="FungiDB:PV10_09018"/>
<dbReference type="Pfam" id="PF11951">
    <property type="entry name" value="Fungal_trans_2"/>
    <property type="match status" value="1"/>
</dbReference>
<dbReference type="InterPro" id="IPR000172">
    <property type="entry name" value="GMC_OxRdtase_N"/>
</dbReference>
<dbReference type="Gene3D" id="3.30.410.40">
    <property type="match status" value="1"/>
</dbReference>
<gene>
    <name evidence="7" type="ORF">B0A52_05294</name>
</gene>
<dbReference type="PROSITE" id="PS00624">
    <property type="entry name" value="GMC_OXRED_2"/>
    <property type="match status" value="1"/>
</dbReference>
<dbReference type="Pfam" id="PF00732">
    <property type="entry name" value="GMC_oxred_N"/>
    <property type="match status" value="1"/>
</dbReference>
<comment type="similarity">
    <text evidence="1">Belongs to the GMC oxidoreductase family.</text>
</comment>
<evidence type="ECO:0000256" key="3">
    <source>
        <dbReference type="ARBA" id="ARBA00022827"/>
    </source>
</evidence>
<dbReference type="InterPro" id="IPR036188">
    <property type="entry name" value="FAD/NAD-bd_sf"/>
</dbReference>
<feature type="compositionally biased region" description="Polar residues" evidence="5">
    <location>
        <begin position="570"/>
        <end position="586"/>
    </location>
</feature>
<feature type="region of interest" description="Disordered" evidence="5">
    <location>
        <begin position="564"/>
        <end position="683"/>
    </location>
</feature>
<dbReference type="PANTHER" id="PTHR11552">
    <property type="entry name" value="GLUCOSE-METHANOL-CHOLINE GMC OXIDOREDUCTASE"/>
    <property type="match status" value="1"/>
</dbReference>
<dbReference type="PANTHER" id="PTHR11552:SF152">
    <property type="entry name" value="OXIDASE (CODA), PUTATIVE (AFU_ORTHOLOGUE AFUA_8G04090)-RELATED"/>
    <property type="match status" value="1"/>
</dbReference>
<feature type="domain" description="Glucose-methanol-choline oxidoreductase N-terminal" evidence="6">
    <location>
        <begin position="266"/>
        <end position="280"/>
    </location>
</feature>